<feature type="transmembrane region" description="Helical" evidence="6">
    <location>
        <begin position="171"/>
        <end position="192"/>
    </location>
</feature>
<evidence type="ECO:0000256" key="5">
    <source>
        <dbReference type="ARBA" id="ARBA00023136"/>
    </source>
</evidence>
<comment type="subcellular location">
    <subcellularLocation>
        <location evidence="1">Cell membrane</location>
        <topology evidence="1">Multi-pass membrane protein</topology>
    </subcellularLocation>
</comment>
<dbReference type="Pfam" id="PF01810">
    <property type="entry name" value="LysE"/>
    <property type="match status" value="1"/>
</dbReference>
<name>A0ABV8K1H3_9BACL</name>
<comment type="caution">
    <text evidence="7">The sequence shown here is derived from an EMBL/GenBank/DDBJ whole genome shotgun (WGS) entry which is preliminary data.</text>
</comment>
<feature type="transmembrane region" description="Helical" evidence="6">
    <location>
        <begin position="138"/>
        <end position="159"/>
    </location>
</feature>
<dbReference type="PANTHER" id="PTHR30086:SF20">
    <property type="entry name" value="ARGININE EXPORTER PROTEIN ARGO-RELATED"/>
    <property type="match status" value="1"/>
</dbReference>
<feature type="transmembrane region" description="Helical" evidence="6">
    <location>
        <begin position="39"/>
        <end position="60"/>
    </location>
</feature>
<dbReference type="PANTHER" id="PTHR30086">
    <property type="entry name" value="ARGININE EXPORTER PROTEIN ARGO"/>
    <property type="match status" value="1"/>
</dbReference>
<evidence type="ECO:0000313" key="8">
    <source>
        <dbReference type="Proteomes" id="UP001595715"/>
    </source>
</evidence>
<evidence type="ECO:0000256" key="3">
    <source>
        <dbReference type="ARBA" id="ARBA00022692"/>
    </source>
</evidence>
<dbReference type="Proteomes" id="UP001595715">
    <property type="component" value="Unassembled WGS sequence"/>
</dbReference>
<keyword evidence="2" id="KW-1003">Cell membrane</keyword>
<evidence type="ECO:0000313" key="7">
    <source>
        <dbReference type="EMBL" id="MFC4099380.1"/>
    </source>
</evidence>
<evidence type="ECO:0000256" key="6">
    <source>
        <dbReference type="SAM" id="Phobius"/>
    </source>
</evidence>
<dbReference type="EMBL" id="JBHSAM010000017">
    <property type="protein sequence ID" value="MFC4099380.1"/>
    <property type="molecule type" value="Genomic_DNA"/>
</dbReference>
<feature type="transmembrane region" description="Helical" evidence="6">
    <location>
        <begin position="110"/>
        <end position="131"/>
    </location>
</feature>
<reference evidence="8" key="1">
    <citation type="journal article" date="2019" name="Int. J. Syst. Evol. Microbiol.">
        <title>The Global Catalogue of Microorganisms (GCM) 10K type strain sequencing project: providing services to taxonomists for standard genome sequencing and annotation.</title>
        <authorList>
            <consortium name="The Broad Institute Genomics Platform"/>
            <consortium name="The Broad Institute Genome Sequencing Center for Infectious Disease"/>
            <person name="Wu L."/>
            <person name="Ma J."/>
        </authorList>
    </citation>
    <scope>NUCLEOTIDE SEQUENCE [LARGE SCALE GENOMIC DNA]</scope>
    <source>
        <strain evidence="8">IBRC-M 10987</strain>
    </source>
</reference>
<keyword evidence="5 6" id="KW-0472">Membrane</keyword>
<evidence type="ECO:0000256" key="4">
    <source>
        <dbReference type="ARBA" id="ARBA00022989"/>
    </source>
</evidence>
<keyword evidence="3 6" id="KW-0812">Transmembrane</keyword>
<protein>
    <submittedName>
        <fullName evidence="7">LysE family translocator</fullName>
    </submittedName>
</protein>
<keyword evidence="4 6" id="KW-1133">Transmembrane helix</keyword>
<organism evidence="7 8">
    <name type="scientific">Paenibacillus xanthanilyticus</name>
    <dbReference type="NCBI Taxonomy" id="1783531"/>
    <lineage>
        <taxon>Bacteria</taxon>
        <taxon>Bacillati</taxon>
        <taxon>Bacillota</taxon>
        <taxon>Bacilli</taxon>
        <taxon>Bacillales</taxon>
        <taxon>Paenibacillaceae</taxon>
        <taxon>Paenibacillus</taxon>
    </lineage>
</organism>
<dbReference type="InterPro" id="IPR001123">
    <property type="entry name" value="LeuE-type"/>
</dbReference>
<dbReference type="RefSeq" id="WP_377718070.1">
    <property type="nucleotide sequence ID" value="NZ_JBHSAM010000017.1"/>
</dbReference>
<accession>A0ABV8K1H3</accession>
<evidence type="ECO:0000256" key="2">
    <source>
        <dbReference type="ARBA" id="ARBA00022475"/>
    </source>
</evidence>
<gene>
    <name evidence="7" type="ORF">ACFOZ8_06875</name>
</gene>
<keyword evidence="8" id="KW-1185">Reference proteome</keyword>
<evidence type="ECO:0000256" key="1">
    <source>
        <dbReference type="ARBA" id="ARBA00004651"/>
    </source>
</evidence>
<sequence length="193" mass="20976">MSIIIAMCLFSFSMSISPGPVNLTILSLGIQYGFKRSLSFVSGATFGFALLLAAVGLGIANLVEQVPFFHELLRYIGAGYMIYVGCRMITARPELQPAEGRPLRYRHGFLMQWLNPKAWIACLSGASAFGLNDSHAMLAVFVAIYFTICYLSLAAWALLGARLQGLVTSARGVRILNCSTGSVLLIVAIYLLR</sequence>
<proteinExistence type="predicted"/>